<dbReference type="InterPro" id="IPR046341">
    <property type="entry name" value="SET_dom_sf"/>
</dbReference>
<dbReference type="GO" id="GO:0005634">
    <property type="term" value="C:nucleus"/>
    <property type="evidence" value="ECO:0007669"/>
    <property type="project" value="TreeGrafter"/>
</dbReference>
<dbReference type="AlphaFoldDB" id="A0A1C7N8V7"/>
<gene>
    <name evidence="5" type="primary">Smyd4</name>
    <name evidence="5" type="ORF">A0J61_06929</name>
</gene>
<keyword evidence="6" id="KW-1185">Reference proteome</keyword>
<dbReference type="SUPFAM" id="SSF82199">
    <property type="entry name" value="SET domain"/>
    <property type="match status" value="1"/>
</dbReference>
<comment type="caution">
    <text evidence="5">The sequence shown here is derived from an EMBL/GenBank/DDBJ whole genome shotgun (WGS) entry which is preliminary data.</text>
</comment>
<evidence type="ECO:0000256" key="1">
    <source>
        <dbReference type="ARBA" id="ARBA00022603"/>
    </source>
</evidence>
<dbReference type="Gene3D" id="6.10.140.2220">
    <property type="match status" value="1"/>
</dbReference>
<dbReference type="InterPro" id="IPR052097">
    <property type="entry name" value="SET-MYND_domain_protein"/>
</dbReference>
<evidence type="ECO:0000256" key="2">
    <source>
        <dbReference type="ARBA" id="ARBA00022679"/>
    </source>
</evidence>
<dbReference type="PANTHER" id="PTHR46165">
    <property type="entry name" value="SET AND MYND DOMAIN-CONTAINING PROTEIN 4"/>
    <property type="match status" value="1"/>
</dbReference>
<proteinExistence type="predicted"/>
<dbReference type="InterPro" id="IPR001214">
    <property type="entry name" value="SET_dom"/>
</dbReference>
<evidence type="ECO:0000256" key="3">
    <source>
        <dbReference type="ARBA" id="ARBA00022691"/>
    </source>
</evidence>
<dbReference type="InParanoid" id="A0A1C7N8V7"/>
<dbReference type="PROSITE" id="PS50280">
    <property type="entry name" value="SET"/>
    <property type="match status" value="1"/>
</dbReference>
<evidence type="ECO:0000259" key="4">
    <source>
        <dbReference type="PROSITE" id="PS50280"/>
    </source>
</evidence>
<organism evidence="5 6">
    <name type="scientific">Choanephora cucurbitarum</name>
    <dbReference type="NCBI Taxonomy" id="101091"/>
    <lineage>
        <taxon>Eukaryota</taxon>
        <taxon>Fungi</taxon>
        <taxon>Fungi incertae sedis</taxon>
        <taxon>Mucoromycota</taxon>
        <taxon>Mucoromycotina</taxon>
        <taxon>Mucoromycetes</taxon>
        <taxon>Mucorales</taxon>
        <taxon>Mucorineae</taxon>
        <taxon>Choanephoraceae</taxon>
        <taxon>Choanephoroideae</taxon>
        <taxon>Choanephora</taxon>
    </lineage>
</organism>
<dbReference type="OrthoDB" id="265717at2759"/>
<evidence type="ECO:0000313" key="6">
    <source>
        <dbReference type="Proteomes" id="UP000093000"/>
    </source>
</evidence>
<dbReference type="PANTHER" id="PTHR46165:SF2">
    <property type="entry name" value="SET AND MYND DOMAIN-CONTAINING PROTEIN 4"/>
    <property type="match status" value="1"/>
</dbReference>
<dbReference type="Gene3D" id="2.170.270.10">
    <property type="entry name" value="SET domain"/>
    <property type="match status" value="1"/>
</dbReference>
<dbReference type="STRING" id="101091.A0A1C7N8V7"/>
<dbReference type="Gene3D" id="1.25.40.10">
    <property type="entry name" value="Tetratricopeptide repeat domain"/>
    <property type="match status" value="1"/>
</dbReference>
<name>A0A1C7N8V7_9FUNG</name>
<sequence>MSVKEDQLHQRLTPAHISLMAKDLPSQKSSSSKIKDQYNVDRGCHCIATETVQQGDLLILEEPFIRQLDKKHWSNHCSFCFRCLEPSNFRCRKPDCTWPVRYCSQVCEERGWFGIHQWLCRLPELQEQDPDALFAFQGFIASQSKVLPELISNQELHSDSTLAEYYDKFSAISNLFYLSPSHVDTLVTILCQIRCNTFAVKQARNKQVDADLVVAREHVVLGRAIYLMASKLNHDCDPNAIVSFGDTSPCQMQVRCSKKQIASKQEITISYGPLANIHSQEDRQKRLEQTYFFKCNCSSCTNKSEHNPDTIYKCQYCKTGKMYRQQSKCPECQQEAHWPYFLRTESEIELYRQQHNYLKVLQLQSALYHPHTLMMGETMDRLAQLYCMQGDMKTASVYSRKSLDIVQHVHGKISTEAAEEMMKLSTLLLNACLTGHSYLKQEAVTHIKQTMVTYRLLGLDKSVPEDMEELQTALTHLMIAVR</sequence>
<accession>A0A1C7N8V7</accession>
<protein>
    <submittedName>
        <fullName evidence="5">SET and MYND domain-containing protein 4</fullName>
    </submittedName>
</protein>
<reference evidence="5 6" key="1">
    <citation type="submission" date="2016-03" db="EMBL/GenBank/DDBJ databases">
        <title>Choanephora cucurbitarum.</title>
        <authorList>
            <person name="Min B."/>
            <person name="Park H."/>
            <person name="Park J.-H."/>
            <person name="Shin H.-D."/>
            <person name="Choi I.-G."/>
        </authorList>
    </citation>
    <scope>NUCLEOTIDE SEQUENCE [LARGE SCALE GENOMIC DNA]</scope>
    <source>
        <strain evidence="5 6">KUS-F28377</strain>
    </source>
</reference>
<feature type="domain" description="SET" evidence="4">
    <location>
        <begin position="25"/>
        <end position="272"/>
    </location>
</feature>
<dbReference type="EMBL" id="LUGH01000442">
    <property type="protein sequence ID" value="OBZ85016.1"/>
    <property type="molecule type" value="Genomic_DNA"/>
</dbReference>
<dbReference type="GO" id="GO:0032259">
    <property type="term" value="P:methylation"/>
    <property type="evidence" value="ECO:0007669"/>
    <property type="project" value="UniProtKB-KW"/>
</dbReference>
<dbReference type="InterPro" id="IPR011990">
    <property type="entry name" value="TPR-like_helical_dom_sf"/>
</dbReference>
<dbReference type="GO" id="GO:0005737">
    <property type="term" value="C:cytoplasm"/>
    <property type="evidence" value="ECO:0007669"/>
    <property type="project" value="TreeGrafter"/>
</dbReference>
<keyword evidence="1" id="KW-0489">Methyltransferase</keyword>
<evidence type="ECO:0000313" key="5">
    <source>
        <dbReference type="EMBL" id="OBZ85016.1"/>
    </source>
</evidence>
<dbReference type="GO" id="GO:0042826">
    <property type="term" value="F:histone deacetylase binding"/>
    <property type="evidence" value="ECO:0007669"/>
    <property type="project" value="TreeGrafter"/>
</dbReference>
<dbReference type="GO" id="GO:0008168">
    <property type="term" value="F:methyltransferase activity"/>
    <property type="evidence" value="ECO:0007669"/>
    <property type="project" value="UniProtKB-KW"/>
</dbReference>
<keyword evidence="3" id="KW-0949">S-adenosyl-L-methionine</keyword>
<dbReference type="Proteomes" id="UP000093000">
    <property type="component" value="Unassembled WGS sequence"/>
</dbReference>
<dbReference type="Gene3D" id="1.10.220.160">
    <property type="match status" value="1"/>
</dbReference>
<keyword evidence="2" id="KW-0808">Transferase</keyword>
<dbReference type="Pfam" id="PF00856">
    <property type="entry name" value="SET"/>
    <property type="match status" value="1"/>
</dbReference>